<evidence type="ECO:0000256" key="1">
    <source>
        <dbReference type="SAM" id="Phobius"/>
    </source>
</evidence>
<evidence type="ECO:0008006" key="4">
    <source>
        <dbReference type="Google" id="ProtNLM"/>
    </source>
</evidence>
<comment type="caution">
    <text evidence="2">The sequence shown here is derived from an EMBL/GenBank/DDBJ whole genome shotgun (WGS) entry which is preliminary data.</text>
</comment>
<accession>A0A395JIX6</accession>
<feature type="transmembrane region" description="Helical" evidence="1">
    <location>
        <begin position="102"/>
        <end position="121"/>
    </location>
</feature>
<sequence length="127" mass="14205">MMNKLLFGLGIYYTLLGIYLLFAPAHFYAVTPGVSMMGPYNSHFIRDVSFAFLASGIALQLGTIQHNKLAVVIGALWPLLHALFHITIWVRRDFVVDRVSVSDFLAVIIPGLLVMLLAIRFNEVRNA</sequence>
<dbReference type="Proteomes" id="UP000253083">
    <property type="component" value="Unassembled WGS sequence"/>
</dbReference>
<evidence type="ECO:0000313" key="3">
    <source>
        <dbReference type="Proteomes" id="UP000253083"/>
    </source>
</evidence>
<organism evidence="2 3">
    <name type="scientific">Arenicella xantha</name>
    <dbReference type="NCBI Taxonomy" id="644221"/>
    <lineage>
        <taxon>Bacteria</taxon>
        <taxon>Pseudomonadati</taxon>
        <taxon>Pseudomonadota</taxon>
        <taxon>Gammaproteobacteria</taxon>
        <taxon>Arenicellales</taxon>
        <taxon>Arenicellaceae</taxon>
        <taxon>Arenicella</taxon>
    </lineage>
</organism>
<feature type="transmembrane region" description="Helical" evidence="1">
    <location>
        <begin position="69"/>
        <end position="90"/>
    </location>
</feature>
<evidence type="ECO:0000313" key="2">
    <source>
        <dbReference type="EMBL" id="RBP50641.1"/>
    </source>
</evidence>
<dbReference type="InParanoid" id="A0A395JIX6"/>
<gene>
    <name evidence="2" type="ORF">DFR28_10252</name>
</gene>
<reference evidence="2 3" key="1">
    <citation type="submission" date="2018-06" db="EMBL/GenBank/DDBJ databases">
        <title>Genomic Encyclopedia of Type Strains, Phase IV (KMG-IV): sequencing the most valuable type-strain genomes for metagenomic binning, comparative biology and taxonomic classification.</title>
        <authorList>
            <person name="Goeker M."/>
        </authorList>
    </citation>
    <scope>NUCLEOTIDE SEQUENCE [LARGE SCALE GENOMIC DNA]</scope>
    <source>
        <strain evidence="2 3">DSM 24032</strain>
    </source>
</reference>
<feature type="transmembrane region" description="Helical" evidence="1">
    <location>
        <begin position="12"/>
        <end position="31"/>
    </location>
</feature>
<keyword evidence="1" id="KW-1133">Transmembrane helix</keyword>
<keyword evidence="1" id="KW-0812">Transmembrane</keyword>
<dbReference type="AlphaFoldDB" id="A0A395JIX6"/>
<feature type="transmembrane region" description="Helical" evidence="1">
    <location>
        <begin position="43"/>
        <end position="62"/>
    </location>
</feature>
<proteinExistence type="predicted"/>
<protein>
    <recommendedName>
        <fullName evidence="4">DoxX-like protein</fullName>
    </recommendedName>
</protein>
<keyword evidence="3" id="KW-1185">Reference proteome</keyword>
<keyword evidence="1" id="KW-0472">Membrane</keyword>
<name>A0A395JIX6_9GAMM</name>
<dbReference type="EMBL" id="QNRT01000002">
    <property type="protein sequence ID" value="RBP50641.1"/>
    <property type="molecule type" value="Genomic_DNA"/>
</dbReference>